<keyword evidence="1" id="KW-0677">Repeat</keyword>
<gene>
    <name evidence="3" type="ORF">LTR82_004796</name>
</gene>
<dbReference type="InterPro" id="IPR056884">
    <property type="entry name" value="NPHP3-like_N"/>
</dbReference>
<reference evidence="3" key="1">
    <citation type="submission" date="2021-12" db="EMBL/GenBank/DDBJ databases">
        <title>Black yeast isolated from Biological Soil Crust.</title>
        <authorList>
            <person name="Kurbessoian T."/>
        </authorList>
    </citation>
    <scope>NUCLEOTIDE SEQUENCE</scope>
    <source>
        <strain evidence="3">CCFEE 5208</strain>
    </source>
</reference>
<accession>A0AAN6FTU3</accession>
<proteinExistence type="predicted"/>
<evidence type="ECO:0000259" key="2">
    <source>
        <dbReference type="Pfam" id="PF24883"/>
    </source>
</evidence>
<sequence>MSSSIIEDLRTIGDSSDRVVLYFFFDVNDSAKQSVDKMNRSLVFQLYQHVESTRKHVEQLYSSCNNGREQPST</sequence>
<organism evidence="3 4">
    <name type="scientific">Friedmanniomyces endolithicus</name>
    <dbReference type="NCBI Taxonomy" id="329885"/>
    <lineage>
        <taxon>Eukaryota</taxon>
        <taxon>Fungi</taxon>
        <taxon>Dikarya</taxon>
        <taxon>Ascomycota</taxon>
        <taxon>Pezizomycotina</taxon>
        <taxon>Dothideomycetes</taxon>
        <taxon>Dothideomycetidae</taxon>
        <taxon>Mycosphaerellales</taxon>
        <taxon>Teratosphaeriaceae</taxon>
        <taxon>Friedmanniomyces</taxon>
    </lineage>
</organism>
<name>A0AAN6FTU3_9PEZI</name>
<dbReference type="AlphaFoldDB" id="A0AAN6FTU3"/>
<feature type="domain" description="Nephrocystin 3-like N-terminal" evidence="2">
    <location>
        <begin position="1"/>
        <end position="68"/>
    </location>
</feature>
<dbReference type="EMBL" id="JASUXU010000010">
    <property type="protein sequence ID" value="KAK0324357.1"/>
    <property type="molecule type" value="Genomic_DNA"/>
</dbReference>
<evidence type="ECO:0000313" key="3">
    <source>
        <dbReference type="EMBL" id="KAK0324357.1"/>
    </source>
</evidence>
<dbReference type="Proteomes" id="UP001168146">
    <property type="component" value="Unassembled WGS sequence"/>
</dbReference>
<comment type="caution">
    <text evidence="3">The sequence shown here is derived from an EMBL/GenBank/DDBJ whole genome shotgun (WGS) entry which is preliminary data.</text>
</comment>
<protein>
    <recommendedName>
        <fullName evidence="2">Nephrocystin 3-like N-terminal domain-containing protein</fullName>
    </recommendedName>
</protein>
<dbReference type="Pfam" id="PF24883">
    <property type="entry name" value="NPHP3_N"/>
    <property type="match status" value="1"/>
</dbReference>
<evidence type="ECO:0000313" key="4">
    <source>
        <dbReference type="Proteomes" id="UP001168146"/>
    </source>
</evidence>
<evidence type="ECO:0000256" key="1">
    <source>
        <dbReference type="ARBA" id="ARBA00022737"/>
    </source>
</evidence>